<evidence type="ECO:0000313" key="1">
    <source>
        <dbReference type="EMBL" id="KHD11464.1"/>
    </source>
</evidence>
<protein>
    <submittedName>
        <fullName evidence="1">Uncharacterized protein</fullName>
    </submittedName>
</protein>
<dbReference type="EMBL" id="JSZA02000070">
    <property type="protein sequence ID" value="KHD11464.1"/>
    <property type="molecule type" value="Genomic_DNA"/>
</dbReference>
<proteinExistence type="predicted"/>
<gene>
    <name evidence="1" type="ORF">PN36_17975</name>
</gene>
<comment type="caution">
    <text evidence="1">The sequence shown here is derived from an EMBL/GenBank/DDBJ whole genome shotgun (WGS) entry which is preliminary data.</text>
</comment>
<dbReference type="Proteomes" id="UP000030428">
    <property type="component" value="Unassembled WGS sequence"/>
</dbReference>
<keyword evidence="2" id="KW-1185">Reference proteome</keyword>
<reference evidence="1 2" key="1">
    <citation type="journal article" date="2016" name="Front. Microbiol.">
        <title>Single-Cell (Meta-)Genomics of a Dimorphic Candidatus Thiomargarita nelsonii Reveals Genomic Plasticity.</title>
        <authorList>
            <person name="Flood B.E."/>
            <person name="Fliss P."/>
            <person name="Jones D.S."/>
            <person name="Dick G.J."/>
            <person name="Jain S."/>
            <person name="Kaster A.K."/>
            <person name="Winkel M."/>
            <person name="Mussmann M."/>
            <person name="Bailey J."/>
        </authorList>
    </citation>
    <scope>NUCLEOTIDE SEQUENCE [LARGE SCALE GENOMIC DNA]</scope>
    <source>
        <strain evidence="1">Hydrate Ridge</strain>
    </source>
</reference>
<organism evidence="1 2">
    <name type="scientific">Candidatus Thiomargarita nelsonii</name>
    <dbReference type="NCBI Taxonomy" id="1003181"/>
    <lineage>
        <taxon>Bacteria</taxon>
        <taxon>Pseudomonadati</taxon>
        <taxon>Pseudomonadota</taxon>
        <taxon>Gammaproteobacteria</taxon>
        <taxon>Thiotrichales</taxon>
        <taxon>Thiotrichaceae</taxon>
        <taxon>Thiomargarita</taxon>
    </lineage>
</organism>
<sequence length="87" mass="10095">MNWLGSPITDDKLVLCLPADNTEAWVLAAYDTQTPYHNPPQQPLECVQKPDMIISNQGYKKPRRLLRRKEGSLKKRRETINNLYPLC</sequence>
<dbReference type="AlphaFoldDB" id="A0A0A6PMU6"/>
<accession>A0A0A6PMU6</accession>
<name>A0A0A6PMU6_9GAMM</name>
<evidence type="ECO:0000313" key="2">
    <source>
        <dbReference type="Proteomes" id="UP000030428"/>
    </source>
</evidence>